<feature type="transmembrane region" description="Helical" evidence="2">
    <location>
        <begin position="135"/>
        <end position="153"/>
    </location>
</feature>
<feature type="transmembrane region" description="Helical" evidence="2">
    <location>
        <begin position="228"/>
        <end position="248"/>
    </location>
</feature>
<accession>A0A516PV16</accession>
<feature type="transmembrane region" description="Helical" evidence="2">
    <location>
        <begin position="23"/>
        <end position="43"/>
    </location>
</feature>
<dbReference type="EMBL" id="CP041692">
    <property type="protein sequence ID" value="QDP95009.1"/>
    <property type="molecule type" value="Genomic_DNA"/>
</dbReference>
<gene>
    <name evidence="3" type="ORF">FOE78_02940</name>
</gene>
<keyword evidence="2" id="KW-0812">Transmembrane</keyword>
<keyword evidence="2" id="KW-0472">Membrane</keyword>
<dbReference type="RefSeq" id="WP_143984992.1">
    <property type="nucleotide sequence ID" value="NZ_CP041692.1"/>
</dbReference>
<reference evidence="3 4" key="1">
    <citation type="submission" date="2019-07" db="EMBL/GenBank/DDBJ databases">
        <title>Microlunatus dokdonensis sp. nov. isolated from the rhizospheric soil of the wild plant Elymus tsukushiensis.</title>
        <authorList>
            <person name="Ghim S.-Y."/>
            <person name="Hwang Y.-J."/>
            <person name="Son J.-S."/>
            <person name="Shin J.-H."/>
        </authorList>
    </citation>
    <scope>NUCLEOTIDE SEQUENCE [LARGE SCALE GENOMIC DNA]</scope>
    <source>
        <strain evidence="3 4">KUDC0627</strain>
    </source>
</reference>
<name>A0A516PV16_9ACTN</name>
<feature type="transmembrane region" description="Helical" evidence="2">
    <location>
        <begin position="112"/>
        <end position="130"/>
    </location>
</feature>
<feature type="transmembrane region" description="Helical" evidence="2">
    <location>
        <begin position="367"/>
        <end position="390"/>
    </location>
</feature>
<feature type="region of interest" description="Disordered" evidence="1">
    <location>
        <begin position="1"/>
        <end position="20"/>
    </location>
</feature>
<feature type="transmembrane region" description="Helical" evidence="2">
    <location>
        <begin position="342"/>
        <end position="361"/>
    </location>
</feature>
<feature type="transmembrane region" description="Helical" evidence="2">
    <location>
        <begin position="316"/>
        <end position="335"/>
    </location>
</feature>
<organism evidence="3 4">
    <name type="scientific">Microlunatus elymi</name>
    <dbReference type="NCBI Taxonomy" id="2596828"/>
    <lineage>
        <taxon>Bacteria</taxon>
        <taxon>Bacillati</taxon>
        <taxon>Actinomycetota</taxon>
        <taxon>Actinomycetes</taxon>
        <taxon>Propionibacteriales</taxon>
        <taxon>Propionibacteriaceae</taxon>
        <taxon>Microlunatus</taxon>
    </lineage>
</organism>
<dbReference type="Proteomes" id="UP000319263">
    <property type="component" value="Chromosome"/>
</dbReference>
<evidence type="ECO:0008006" key="5">
    <source>
        <dbReference type="Google" id="ProtNLM"/>
    </source>
</evidence>
<evidence type="ECO:0000256" key="1">
    <source>
        <dbReference type="SAM" id="MobiDB-lite"/>
    </source>
</evidence>
<dbReference type="AlphaFoldDB" id="A0A516PV16"/>
<evidence type="ECO:0000313" key="4">
    <source>
        <dbReference type="Proteomes" id="UP000319263"/>
    </source>
</evidence>
<keyword evidence="4" id="KW-1185">Reference proteome</keyword>
<evidence type="ECO:0000313" key="3">
    <source>
        <dbReference type="EMBL" id="QDP95009.1"/>
    </source>
</evidence>
<protein>
    <recommendedName>
        <fullName evidence="5">Dolichyl-phosphate-mannose-protein mannosyltransferase</fullName>
    </recommendedName>
</protein>
<dbReference type="KEGG" id="mik:FOE78_02940"/>
<feature type="transmembrane region" description="Helical" evidence="2">
    <location>
        <begin position="293"/>
        <end position="310"/>
    </location>
</feature>
<proteinExistence type="predicted"/>
<sequence length="527" mass="56648">MSATASAPGSVPRLESPPRARRGLGLPATAAAIFVVTVAARLVPMLRGGGLSGYGSYDDSVYFAASLGWVHGRWPYRDFLLVHPPGIVVALSPFAELSRWVGDANGVAAGRLAWNVMGGLTAVGIVLLVWRLSRAGAVVAGLFYALLWPAAMVERLTDLEGPQNFLLIIALLLLRPFGPERRTRRSAQVAALAAGAAMGLAWSVKIWWAAPLLVLAVWLAFGPRRRQLGWFLIGVAAALAAVCLPFFLTAPRQMWRDVISDQLNRPRHNLWLPRLTDITGTTRLLHGSQRPEGLILVGLMVLIIILLSWRRPGARMISLLYQTMLAVLIISPPVFVHYGSFVAVPLGILIGVATGELLGLARRIPLTILRVAGTTVVAVGIAATLVIMAVPMARAKANQPVATGRLAAEVARMPGCVSYDQPSQAISLNVVTRDLERGCPMIADLGATSHWTKLKATSDGCLTHSEKIALDYLRSASASLLWRYPPGHGKHAAIHIIGGWKLLARQHRLRLVVPEHLPGRAEQCGAG</sequence>
<evidence type="ECO:0000256" key="2">
    <source>
        <dbReference type="SAM" id="Phobius"/>
    </source>
</evidence>
<dbReference type="OrthoDB" id="5485682at2"/>
<keyword evidence="2" id="KW-1133">Transmembrane helix</keyword>